<feature type="domain" description="Oxidoreductase N-terminal" evidence="1">
    <location>
        <begin position="4"/>
        <end position="49"/>
    </location>
</feature>
<dbReference type="InterPro" id="IPR041694">
    <property type="entry name" value="ADH_N_2"/>
</dbReference>
<evidence type="ECO:0000313" key="2">
    <source>
        <dbReference type="EMBL" id="SVC51125.1"/>
    </source>
</evidence>
<organism evidence="2">
    <name type="scientific">marine metagenome</name>
    <dbReference type="NCBI Taxonomy" id="408172"/>
    <lineage>
        <taxon>unclassified sequences</taxon>
        <taxon>metagenomes</taxon>
        <taxon>ecological metagenomes</taxon>
    </lineage>
</organism>
<dbReference type="Gene3D" id="3.90.180.10">
    <property type="entry name" value="Medium-chain alcohol dehydrogenases, catalytic domain"/>
    <property type="match status" value="1"/>
</dbReference>
<dbReference type="SUPFAM" id="SSF50129">
    <property type="entry name" value="GroES-like"/>
    <property type="match status" value="1"/>
</dbReference>
<dbReference type="EMBL" id="UINC01095216">
    <property type="protein sequence ID" value="SVC51125.1"/>
    <property type="molecule type" value="Genomic_DNA"/>
</dbReference>
<evidence type="ECO:0000259" key="1">
    <source>
        <dbReference type="Pfam" id="PF16884"/>
    </source>
</evidence>
<sequence>MKNKQWILSKRPVGVPNLETDLTLKHTTTRELNYGEILIEAQYLSLDPY</sequence>
<dbReference type="AlphaFoldDB" id="A0A382MSM7"/>
<accession>A0A382MSM7</accession>
<gene>
    <name evidence="2" type="ORF">METZ01_LOCUS303979</name>
</gene>
<protein>
    <recommendedName>
        <fullName evidence="1">Oxidoreductase N-terminal domain-containing protein</fullName>
    </recommendedName>
</protein>
<dbReference type="InterPro" id="IPR011032">
    <property type="entry name" value="GroES-like_sf"/>
</dbReference>
<feature type="non-terminal residue" evidence="2">
    <location>
        <position position="49"/>
    </location>
</feature>
<dbReference type="Pfam" id="PF16884">
    <property type="entry name" value="ADH_N_2"/>
    <property type="match status" value="1"/>
</dbReference>
<name>A0A382MSM7_9ZZZZ</name>
<proteinExistence type="predicted"/>
<reference evidence="2" key="1">
    <citation type="submission" date="2018-05" db="EMBL/GenBank/DDBJ databases">
        <authorList>
            <person name="Lanie J.A."/>
            <person name="Ng W.-L."/>
            <person name="Kazmierczak K.M."/>
            <person name="Andrzejewski T.M."/>
            <person name="Davidsen T.M."/>
            <person name="Wayne K.J."/>
            <person name="Tettelin H."/>
            <person name="Glass J.I."/>
            <person name="Rusch D."/>
            <person name="Podicherti R."/>
            <person name="Tsui H.-C.T."/>
            <person name="Winkler M.E."/>
        </authorList>
    </citation>
    <scope>NUCLEOTIDE SEQUENCE</scope>
</reference>